<organism evidence="1 2">
    <name type="scientific">Deinococcus roseus</name>
    <dbReference type="NCBI Taxonomy" id="392414"/>
    <lineage>
        <taxon>Bacteria</taxon>
        <taxon>Thermotogati</taxon>
        <taxon>Deinococcota</taxon>
        <taxon>Deinococci</taxon>
        <taxon>Deinococcales</taxon>
        <taxon>Deinococcaceae</taxon>
        <taxon>Deinococcus</taxon>
    </lineage>
</organism>
<reference evidence="2" key="1">
    <citation type="journal article" date="2019" name="Int. J. Syst. Evol. Microbiol.">
        <title>The Global Catalogue of Microorganisms (GCM) 10K type strain sequencing project: providing services to taxonomists for standard genome sequencing and annotation.</title>
        <authorList>
            <consortium name="The Broad Institute Genomics Platform"/>
            <consortium name="The Broad Institute Genome Sequencing Center for Infectious Disease"/>
            <person name="Wu L."/>
            <person name="Ma J."/>
        </authorList>
    </citation>
    <scope>NUCLEOTIDE SEQUENCE [LARGE SCALE GENOMIC DNA]</scope>
    <source>
        <strain evidence="2">JCM 14370</strain>
    </source>
</reference>
<gene>
    <name evidence="1" type="ORF">GCM10008938_48930</name>
</gene>
<dbReference type="RefSeq" id="WP_189008553.1">
    <property type="nucleotide sequence ID" value="NZ_BMOD01000037.1"/>
</dbReference>
<dbReference type="Proteomes" id="UP000632222">
    <property type="component" value="Unassembled WGS sequence"/>
</dbReference>
<keyword evidence="2" id="KW-1185">Reference proteome</keyword>
<name>A0ABQ2DH12_9DEIO</name>
<evidence type="ECO:0000313" key="1">
    <source>
        <dbReference type="EMBL" id="GGJ56991.1"/>
    </source>
</evidence>
<comment type="caution">
    <text evidence="1">The sequence shown here is derived from an EMBL/GenBank/DDBJ whole genome shotgun (WGS) entry which is preliminary data.</text>
</comment>
<proteinExistence type="predicted"/>
<protein>
    <submittedName>
        <fullName evidence="1">Uncharacterized protein</fullName>
    </submittedName>
</protein>
<dbReference type="EMBL" id="BMOD01000037">
    <property type="protein sequence ID" value="GGJ56991.1"/>
    <property type="molecule type" value="Genomic_DNA"/>
</dbReference>
<accession>A0ABQ2DH12</accession>
<sequence length="274" mass="31063">MTLLHPARTGQQPEKEALLDCRDLPTALQSLSSGLQIPRAVLLDILQDIAPRQIHSRKSLQFAPPDEALWSELKRRYPIRPWSQGTCWHHLTRTADPAGYSRGLLPLGQVLPELWEVLERCARPHVNPRAWSTFQRTLGHHHLRWLHEQKMQDRTQWGPSGMLLREAAFQPGVYGNPDFLQAPETVLDLCRCFQGTYGVDVLATYRQITRPCVVKFWTPGTSKAAWVKAVYWVYGQVQGLEMTPAHNLHFDGRGAAISPAQVLQIEVLQEGADC</sequence>
<evidence type="ECO:0000313" key="2">
    <source>
        <dbReference type="Proteomes" id="UP000632222"/>
    </source>
</evidence>